<dbReference type="InterPro" id="IPR001453">
    <property type="entry name" value="MoaB/Mog_dom"/>
</dbReference>
<dbReference type="PROSITE" id="PS01078">
    <property type="entry name" value="MOCF_BIOSYNTHESIS_1"/>
    <property type="match status" value="1"/>
</dbReference>
<reference evidence="4 5" key="1">
    <citation type="submission" date="2024-07" db="EMBL/GenBank/DDBJ databases">
        <title>Draft Genome Sequence of Ferrimicrobium acidiphilum Strain YE2023, Isolated from a Pulp of Bioleach Reactor.</title>
        <authorList>
            <person name="Elkina Y.A."/>
            <person name="Bulaeva A.G."/>
            <person name="Beletsky A.V."/>
            <person name="Mardanov A.V."/>
        </authorList>
    </citation>
    <scope>NUCLEOTIDE SEQUENCE [LARGE SCALE GENOMIC DNA]</scope>
    <source>
        <strain evidence="4 5">YE2023</strain>
    </source>
</reference>
<evidence type="ECO:0000256" key="2">
    <source>
        <dbReference type="ARBA" id="ARBA00023150"/>
    </source>
</evidence>
<protein>
    <submittedName>
        <fullName evidence="4">Molybdenum cofactor biosynthesis protein B</fullName>
    </submittedName>
</protein>
<evidence type="ECO:0000259" key="3">
    <source>
        <dbReference type="SMART" id="SM00852"/>
    </source>
</evidence>
<dbReference type="InterPro" id="IPR036425">
    <property type="entry name" value="MoaB/Mog-like_dom_sf"/>
</dbReference>
<dbReference type="SMART" id="SM00852">
    <property type="entry name" value="MoCF_biosynth"/>
    <property type="match status" value="1"/>
</dbReference>
<dbReference type="SUPFAM" id="SSF53218">
    <property type="entry name" value="Molybdenum cofactor biosynthesis proteins"/>
    <property type="match status" value="1"/>
</dbReference>
<dbReference type="InterPro" id="IPR051920">
    <property type="entry name" value="MPT_Adenylyltrnsfr/MoaC-Rel"/>
</dbReference>
<accession>A0ABV3XZH1</accession>
<sequence length="160" mass="16262">MLAVKVITVSDGVVAGTRQDRSGAALADRLSAMGYHIQDRLVVEDGVDSVVRALRGAVEGFAGLVVTTGGTGFGPRDLTPEGTRIVVERLAPGLAEQMRAASPLGGLSRGIAGTVGRCLVVNVPGSPRGAVESIDAIAGVLEHALELLTGADTEHPASSR</sequence>
<proteinExistence type="predicted"/>
<dbReference type="NCBIfam" id="TIGR00177">
    <property type="entry name" value="molyb_syn"/>
    <property type="match status" value="1"/>
</dbReference>
<keyword evidence="5" id="KW-1185">Reference proteome</keyword>
<dbReference type="Pfam" id="PF00994">
    <property type="entry name" value="MoCF_biosynth"/>
    <property type="match status" value="1"/>
</dbReference>
<dbReference type="RefSeq" id="WP_369084172.1">
    <property type="nucleotide sequence ID" value="NZ_JBFSHR010000005.1"/>
</dbReference>
<comment type="caution">
    <text evidence="4">The sequence shown here is derived from an EMBL/GenBank/DDBJ whole genome shotgun (WGS) entry which is preliminary data.</text>
</comment>
<evidence type="ECO:0000313" key="4">
    <source>
        <dbReference type="EMBL" id="MEX6428702.1"/>
    </source>
</evidence>
<comment type="pathway">
    <text evidence="1">Cofactor biosynthesis; molybdopterin biosynthesis.</text>
</comment>
<keyword evidence="2" id="KW-0501">Molybdenum cofactor biosynthesis</keyword>
<dbReference type="Proteomes" id="UP001560267">
    <property type="component" value="Unassembled WGS sequence"/>
</dbReference>
<organism evidence="4 5">
    <name type="scientific">Ferrimicrobium acidiphilum</name>
    <dbReference type="NCBI Taxonomy" id="121039"/>
    <lineage>
        <taxon>Bacteria</taxon>
        <taxon>Bacillati</taxon>
        <taxon>Actinomycetota</taxon>
        <taxon>Acidimicrobiia</taxon>
        <taxon>Acidimicrobiales</taxon>
        <taxon>Acidimicrobiaceae</taxon>
        <taxon>Ferrimicrobium</taxon>
    </lineage>
</organism>
<dbReference type="InterPro" id="IPR008284">
    <property type="entry name" value="MoCF_biosynth_CS"/>
</dbReference>
<feature type="domain" description="MoaB/Mog" evidence="3">
    <location>
        <begin position="5"/>
        <end position="144"/>
    </location>
</feature>
<dbReference type="EMBL" id="JBFSHR010000005">
    <property type="protein sequence ID" value="MEX6428702.1"/>
    <property type="molecule type" value="Genomic_DNA"/>
</dbReference>
<dbReference type="PANTHER" id="PTHR43764:SF1">
    <property type="entry name" value="MOLYBDOPTERIN MOLYBDOTRANSFERASE"/>
    <property type="match status" value="1"/>
</dbReference>
<evidence type="ECO:0000313" key="5">
    <source>
        <dbReference type="Proteomes" id="UP001560267"/>
    </source>
</evidence>
<evidence type="ECO:0000256" key="1">
    <source>
        <dbReference type="ARBA" id="ARBA00005046"/>
    </source>
</evidence>
<gene>
    <name evidence="4" type="ORF">AB6A68_02470</name>
</gene>
<dbReference type="CDD" id="cd00886">
    <property type="entry name" value="MogA_MoaB"/>
    <property type="match status" value="1"/>
</dbReference>
<dbReference type="Gene3D" id="3.40.980.10">
    <property type="entry name" value="MoaB/Mog-like domain"/>
    <property type="match status" value="1"/>
</dbReference>
<dbReference type="PANTHER" id="PTHR43764">
    <property type="entry name" value="MOLYBDENUM COFACTOR BIOSYNTHESIS"/>
    <property type="match status" value="1"/>
</dbReference>
<name>A0ABV3XZH1_9ACTN</name>